<dbReference type="GO" id="GO:0009253">
    <property type="term" value="P:peptidoglycan catabolic process"/>
    <property type="evidence" value="ECO:0007669"/>
    <property type="project" value="InterPro"/>
</dbReference>
<name>A0A2U0SFU3_9SPHN</name>
<evidence type="ECO:0000256" key="1">
    <source>
        <dbReference type="ARBA" id="ARBA00010646"/>
    </source>
</evidence>
<dbReference type="GO" id="GO:0003796">
    <property type="term" value="F:lysozyme activity"/>
    <property type="evidence" value="ECO:0007669"/>
    <property type="project" value="InterPro"/>
</dbReference>
<dbReference type="InterPro" id="IPR002053">
    <property type="entry name" value="Glyco_hydro_25"/>
</dbReference>
<comment type="similarity">
    <text evidence="1">Belongs to the glycosyl hydrolase 25 family.</text>
</comment>
<gene>
    <name evidence="2" type="ORF">DD559_13620</name>
</gene>
<dbReference type="Pfam" id="PF01183">
    <property type="entry name" value="Glyco_hydro_25"/>
    <property type="match status" value="1"/>
</dbReference>
<dbReference type="GO" id="GO:0016998">
    <property type="term" value="P:cell wall macromolecule catabolic process"/>
    <property type="evidence" value="ECO:0007669"/>
    <property type="project" value="InterPro"/>
</dbReference>
<sequence length="291" mass="31135">MATAGTTPISGTVRTTTLVNLRQGAPRTSAPVVRKLAPGTSIAVTTVAVGDSVQGNALWYGTADHAYLWSGGCTPPQPSATAGVSTLPAIPAVVDLYHRSSVTDFQAARAAGVLGIIHKATTGTTGRDELYDDRRTAATQAGLLWGAYHWGTALPPAVQVENLLAWAKPDDRTLIALDYEPSPNNQMTLDGAREFLERIHDKLGRRAVLYSGHLIKEQLGSQVDPFFGAHRLWLAQYSGSAVVQPSWKRYWLWQYSDGPAQVPGIPGDGAGHIDRNHYAGSAEQLAAEWAS</sequence>
<comment type="caution">
    <text evidence="2">The sequence shown here is derived from an EMBL/GenBank/DDBJ whole genome shotgun (WGS) entry which is preliminary data.</text>
</comment>
<dbReference type="PROSITE" id="PS51904">
    <property type="entry name" value="GLYCOSYL_HYDROL_F25_2"/>
    <property type="match status" value="1"/>
</dbReference>
<keyword evidence="2" id="KW-0378">Hydrolase</keyword>
<dbReference type="PANTHER" id="PTHR34135:SF2">
    <property type="entry name" value="LYSOZYME"/>
    <property type="match status" value="1"/>
</dbReference>
<dbReference type="CDD" id="cd00599">
    <property type="entry name" value="GH25_muramidase"/>
    <property type="match status" value="1"/>
</dbReference>
<organism evidence="2 3">
    <name type="scientific">Sphingomonas pokkalii</name>
    <dbReference type="NCBI Taxonomy" id="2175090"/>
    <lineage>
        <taxon>Bacteria</taxon>
        <taxon>Pseudomonadati</taxon>
        <taxon>Pseudomonadota</taxon>
        <taxon>Alphaproteobacteria</taxon>
        <taxon>Sphingomonadales</taxon>
        <taxon>Sphingomonadaceae</taxon>
        <taxon>Sphingomonas</taxon>
    </lineage>
</organism>
<keyword evidence="3" id="KW-1185">Reference proteome</keyword>
<dbReference type="OrthoDB" id="5298492at2"/>
<accession>A0A2U0SFU3</accession>
<dbReference type="PANTHER" id="PTHR34135">
    <property type="entry name" value="LYSOZYME"/>
    <property type="match status" value="1"/>
</dbReference>
<dbReference type="EMBL" id="QENQ01000001">
    <property type="protein sequence ID" value="PVX30242.1"/>
    <property type="molecule type" value="Genomic_DNA"/>
</dbReference>
<dbReference type="AlphaFoldDB" id="A0A2U0SFU3"/>
<dbReference type="Gene3D" id="3.20.20.80">
    <property type="entry name" value="Glycosidases"/>
    <property type="match status" value="1"/>
</dbReference>
<protein>
    <submittedName>
        <fullName evidence="2">Glycoside hydrolase</fullName>
    </submittedName>
</protein>
<dbReference type="SUPFAM" id="SSF51445">
    <property type="entry name" value="(Trans)glycosidases"/>
    <property type="match status" value="1"/>
</dbReference>
<dbReference type="InterPro" id="IPR017853">
    <property type="entry name" value="GH"/>
</dbReference>
<proteinExistence type="inferred from homology"/>
<evidence type="ECO:0000313" key="2">
    <source>
        <dbReference type="EMBL" id="PVX30242.1"/>
    </source>
</evidence>
<dbReference type="RefSeq" id="WP_116469655.1">
    <property type="nucleotide sequence ID" value="NZ_QENQ01000001.1"/>
</dbReference>
<dbReference type="Proteomes" id="UP000245890">
    <property type="component" value="Unassembled WGS sequence"/>
</dbReference>
<dbReference type="GO" id="GO:0016052">
    <property type="term" value="P:carbohydrate catabolic process"/>
    <property type="evidence" value="ECO:0007669"/>
    <property type="project" value="TreeGrafter"/>
</dbReference>
<evidence type="ECO:0000313" key="3">
    <source>
        <dbReference type="Proteomes" id="UP000245890"/>
    </source>
</evidence>
<reference evidence="2 3" key="1">
    <citation type="submission" date="2018-05" db="EMBL/GenBank/DDBJ databases">
        <title>Description of Sphingomonas pokkalii sp nov, isolated from the rhizosphere of saline tolerant pokkali rice and its draft genome analysis.</title>
        <authorList>
            <person name="Menon R."/>
            <person name="Kumari S."/>
            <person name="Rameshkumar N."/>
        </authorList>
    </citation>
    <scope>NUCLEOTIDE SEQUENCE [LARGE SCALE GENOMIC DNA]</scope>
    <source>
        <strain evidence="2 3">L3B27</strain>
    </source>
</reference>